<comment type="caution">
    <text evidence="5">The sequence shown here is derived from an EMBL/GenBank/DDBJ whole genome shotgun (WGS) entry which is preliminary data.</text>
</comment>
<dbReference type="InterPro" id="IPR001128">
    <property type="entry name" value="Cyt_P450"/>
</dbReference>
<dbReference type="Gene3D" id="1.10.630.10">
    <property type="entry name" value="Cytochrome P450"/>
    <property type="match status" value="2"/>
</dbReference>
<dbReference type="OrthoDB" id="6371708at2759"/>
<organism evidence="5 6">
    <name type="scientific">Armadillidium nasatum</name>
    <dbReference type="NCBI Taxonomy" id="96803"/>
    <lineage>
        <taxon>Eukaryota</taxon>
        <taxon>Metazoa</taxon>
        <taxon>Ecdysozoa</taxon>
        <taxon>Arthropoda</taxon>
        <taxon>Crustacea</taxon>
        <taxon>Multicrustacea</taxon>
        <taxon>Malacostraca</taxon>
        <taxon>Eumalacostraca</taxon>
        <taxon>Peracarida</taxon>
        <taxon>Isopoda</taxon>
        <taxon>Oniscidea</taxon>
        <taxon>Crinocheta</taxon>
        <taxon>Armadillidiidae</taxon>
        <taxon>Armadillidium</taxon>
    </lineage>
</organism>
<dbReference type="AlphaFoldDB" id="A0A5N5T0K1"/>
<sequence length="107" mass="12580">MSWKLSSTLIKLRKKHGDIFTIKVGSKTWVVLTDFNVIKSAFQKNVIEEHKRNLDPKNPKDFIDKYLIELEVQKDNPDYQYWGDDDLLLHIYDFFLAGSETTSSTIR</sequence>
<dbReference type="PANTHER" id="PTHR24300:SF375">
    <property type="entry name" value="CYTOCHROME P450 FAMILY"/>
    <property type="match status" value="1"/>
</dbReference>
<dbReference type="InterPro" id="IPR050182">
    <property type="entry name" value="Cytochrome_P450_fam2"/>
</dbReference>
<evidence type="ECO:0000256" key="3">
    <source>
        <dbReference type="ARBA" id="ARBA00023004"/>
    </source>
</evidence>
<dbReference type="GO" id="GO:0005506">
    <property type="term" value="F:iron ion binding"/>
    <property type="evidence" value="ECO:0007669"/>
    <property type="project" value="InterPro"/>
</dbReference>
<keyword evidence="2" id="KW-0479">Metal-binding</keyword>
<dbReference type="GO" id="GO:0006805">
    <property type="term" value="P:xenobiotic metabolic process"/>
    <property type="evidence" value="ECO:0007669"/>
    <property type="project" value="TreeGrafter"/>
</dbReference>
<evidence type="ECO:0000256" key="1">
    <source>
        <dbReference type="ARBA" id="ARBA00010617"/>
    </source>
</evidence>
<evidence type="ECO:0000256" key="2">
    <source>
        <dbReference type="ARBA" id="ARBA00022723"/>
    </source>
</evidence>
<dbReference type="Proteomes" id="UP000326759">
    <property type="component" value="Unassembled WGS sequence"/>
</dbReference>
<dbReference type="Pfam" id="PF00067">
    <property type="entry name" value="p450"/>
    <property type="match status" value="1"/>
</dbReference>
<keyword evidence="4" id="KW-0560">Oxidoreductase</keyword>
<dbReference type="InterPro" id="IPR036396">
    <property type="entry name" value="Cyt_P450_sf"/>
</dbReference>
<dbReference type="SUPFAM" id="SSF48264">
    <property type="entry name" value="Cytochrome P450"/>
    <property type="match status" value="2"/>
</dbReference>
<reference evidence="5 6" key="1">
    <citation type="journal article" date="2019" name="PLoS Biol.">
        <title>Sex chromosomes control vertical transmission of feminizing Wolbachia symbionts in an isopod.</title>
        <authorList>
            <person name="Becking T."/>
            <person name="Chebbi M.A."/>
            <person name="Giraud I."/>
            <person name="Moumen B."/>
            <person name="Laverre T."/>
            <person name="Caubet Y."/>
            <person name="Peccoud J."/>
            <person name="Gilbert C."/>
            <person name="Cordaux R."/>
        </authorList>
    </citation>
    <scope>NUCLEOTIDE SEQUENCE [LARGE SCALE GENOMIC DNA]</scope>
    <source>
        <strain evidence="5">ANa2</strain>
        <tissue evidence="5">Whole body excluding digestive tract and cuticle</tissue>
    </source>
</reference>
<dbReference type="PANTHER" id="PTHR24300">
    <property type="entry name" value="CYTOCHROME P450 508A4-RELATED"/>
    <property type="match status" value="1"/>
</dbReference>
<dbReference type="GO" id="GO:0006082">
    <property type="term" value="P:organic acid metabolic process"/>
    <property type="evidence" value="ECO:0007669"/>
    <property type="project" value="TreeGrafter"/>
</dbReference>
<evidence type="ECO:0000313" key="6">
    <source>
        <dbReference type="Proteomes" id="UP000326759"/>
    </source>
</evidence>
<proteinExistence type="inferred from homology"/>
<keyword evidence="3" id="KW-0408">Iron</keyword>
<protein>
    <submittedName>
        <fullName evidence="5">Uncharacterized protein</fullName>
    </submittedName>
</protein>
<dbReference type="GO" id="GO:0016712">
    <property type="term" value="F:oxidoreductase activity, acting on paired donors, with incorporation or reduction of molecular oxygen, reduced flavin or flavoprotein as one donor, and incorporation of one atom of oxygen"/>
    <property type="evidence" value="ECO:0007669"/>
    <property type="project" value="TreeGrafter"/>
</dbReference>
<keyword evidence="6" id="KW-1185">Reference proteome</keyword>
<dbReference type="GO" id="GO:0020037">
    <property type="term" value="F:heme binding"/>
    <property type="evidence" value="ECO:0007669"/>
    <property type="project" value="InterPro"/>
</dbReference>
<dbReference type="EMBL" id="SEYY01015711">
    <property type="protein sequence ID" value="KAB7500011.1"/>
    <property type="molecule type" value="Genomic_DNA"/>
</dbReference>
<keyword evidence="4" id="KW-0503">Monooxygenase</keyword>
<gene>
    <name evidence="5" type="ORF">Anas_11608</name>
</gene>
<name>A0A5N5T0K1_9CRUS</name>
<accession>A0A5N5T0K1</accession>
<dbReference type="GO" id="GO:0005737">
    <property type="term" value="C:cytoplasm"/>
    <property type="evidence" value="ECO:0007669"/>
    <property type="project" value="TreeGrafter"/>
</dbReference>
<comment type="similarity">
    <text evidence="1">Belongs to the cytochrome P450 family.</text>
</comment>
<evidence type="ECO:0000313" key="5">
    <source>
        <dbReference type="EMBL" id="KAB7500011.1"/>
    </source>
</evidence>
<evidence type="ECO:0000256" key="4">
    <source>
        <dbReference type="ARBA" id="ARBA00023033"/>
    </source>
</evidence>